<dbReference type="SMART" id="SM01156">
    <property type="entry name" value="DUF1716"/>
    <property type="match status" value="1"/>
</dbReference>
<sequence>MTSIDDLFKKPHLPSNKRKLDVHRNSDQVRKSAKLTSNGDVKGKDHAAYTIEEDQIEEHDGIAGPELPPDEDDAVPDDEEGRFFGSGVNRNTVEVLNFIDERDAEPYVSEKLDASWVRKMALNFEKKISKNAEVRAKFESDPPKFMASEADLDTEVKTLSILAQHPELYGDFAKLGCVSSLISLLSHENTDIAIDAIEVISELIDEDVEAEQTQWSVIVDAMLESDLLGLLVQNFERFDESEEPDRNAVYHALSIIESLASQTSISNKIGQETSLRLAALDGVDLLLQLLSPYRKRDPEKDSNEEEYVENVFDALTCMVDEAEGERNFVDAEGVELCLIMLREGKMSKSKALRLLDHALGGTYGAGVCERLVEAAGLKTIFGMFMKRQDNEAAEHLLGIFAALLRLLPGESASRIRTLAKFVEKDYKKIAKILKMRREYATKVATVNQQIQRERVALSAEDQEEMADEWFSRRLDAGLYCLQTIDVVLAWLAAEDDGARRQIVELLAQRDESLKNIKSTLQEQLDGLQSTTTDEEQALKDMLSTLVAFVQ</sequence>
<evidence type="ECO:0000256" key="6">
    <source>
        <dbReference type="SAM" id="MobiDB-lite"/>
    </source>
</evidence>
<evidence type="ECO:0000259" key="7">
    <source>
        <dbReference type="SMART" id="SM01156"/>
    </source>
</evidence>
<comment type="caution">
    <text evidence="8">The sequence shown here is derived from an EMBL/GenBank/DDBJ whole genome shotgun (WGS) entry which is preliminary data.</text>
</comment>
<dbReference type="OrthoDB" id="1898821at2759"/>
<dbReference type="InterPro" id="IPR013180">
    <property type="entry name" value="CTNNBL1_N"/>
</dbReference>
<dbReference type="STRING" id="331657.A0A4U0WSN5"/>
<comment type="subcellular location">
    <subcellularLocation>
        <location evidence="1">Nucleus</location>
    </subcellularLocation>
</comment>
<dbReference type="InterPro" id="IPR039678">
    <property type="entry name" value="CTNNBL1"/>
</dbReference>
<dbReference type="AlphaFoldDB" id="A0A4U0WSN5"/>
<dbReference type="PANTHER" id="PTHR14978:SF0">
    <property type="entry name" value="BETA-CATENIN-LIKE PROTEIN 1"/>
    <property type="match status" value="1"/>
</dbReference>
<dbReference type="Gene3D" id="1.25.10.10">
    <property type="entry name" value="Leucine-rich Repeat Variant"/>
    <property type="match status" value="1"/>
</dbReference>
<proteinExistence type="predicted"/>
<feature type="compositionally biased region" description="Acidic residues" evidence="6">
    <location>
        <begin position="68"/>
        <end position="80"/>
    </location>
</feature>
<keyword evidence="2" id="KW-0597">Phosphoprotein</keyword>
<gene>
    <name evidence="8" type="ORF">B0A49_12417</name>
</gene>
<dbReference type="InterPro" id="IPR011989">
    <property type="entry name" value="ARM-like"/>
</dbReference>
<keyword evidence="4" id="KW-0175">Coiled coil</keyword>
<feature type="domain" description="Beta-catenin-like protein 1 N-terminal" evidence="7">
    <location>
        <begin position="88"/>
        <end position="197"/>
    </location>
</feature>
<evidence type="ECO:0000256" key="1">
    <source>
        <dbReference type="ARBA" id="ARBA00004123"/>
    </source>
</evidence>
<feature type="compositionally biased region" description="Basic and acidic residues" evidence="6">
    <location>
        <begin position="18"/>
        <end position="30"/>
    </location>
</feature>
<evidence type="ECO:0000313" key="8">
    <source>
        <dbReference type="EMBL" id="TKA65596.1"/>
    </source>
</evidence>
<evidence type="ECO:0000256" key="2">
    <source>
        <dbReference type="ARBA" id="ARBA00022553"/>
    </source>
</evidence>
<feature type="region of interest" description="Disordered" evidence="6">
    <location>
        <begin position="1"/>
        <end position="84"/>
    </location>
</feature>
<evidence type="ECO:0000256" key="5">
    <source>
        <dbReference type="ARBA" id="ARBA00023242"/>
    </source>
</evidence>
<name>A0A4U0WSN5_9PEZI</name>
<organism evidence="8 9">
    <name type="scientific">Cryomyces minteri</name>
    <dbReference type="NCBI Taxonomy" id="331657"/>
    <lineage>
        <taxon>Eukaryota</taxon>
        <taxon>Fungi</taxon>
        <taxon>Dikarya</taxon>
        <taxon>Ascomycota</taxon>
        <taxon>Pezizomycotina</taxon>
        <taxon>Dothideomycetes</taxon>
        <taxon>Dothideomycetes incertae sedis</taxon>
        <taxon>Cryomyces</taxon>
    </lineage>
</organism>
<dbReference type="EMBL" id="NAJN01001121">
    <property type="protein sequence ID" value="TKA65596.1"/>
    <property type="molecule type" value="Genomic_DNA"/>
</dbReference>
<evidence type="ECO:0000256" key="4">
    <source>
        <dbReference type="ARBA" id="ARBA00023054"/>
    </source>
</evidence>
<keyword evidence="9" id="KW-1185">Reference proteome</keyword>
<dbReference type="PANTHER" id="PTHR14978">
    <property type="entry name" value="BETA-CATENIN-LIKE PROTEIN 1 NUCLEAR ASSOCIATED PROTEIN"/>
    <property type="match status" value="1"/>
</dbReference>
<keyword evidence="3" id="KW-0677">Repeat</keyword>
<protein>
    <recommendedName>
        <fullName evidence="7">Beta-catenin-like protein 1 N-terminal domain-containing protein</fullName>
    </recommendedName>
</protein>
<evidence type="ECO:0000313" key="9">
    <source>
        <dbReference type="Proteomes" id="UP000308768"/>
    </source>
</evidence>
<dbReference type="Proteomes" id="UP000308768">
    <property type="component" value="Unassembled WGS sequence"/>
</dbReference>
<accession>A0A4U0WSN5</accession>
<dbReference type="InterPro" id="IPR016024">
    <property type="entry name" value="ARM-type_fold"/>
</dbReference>
<dbReference type="SUPFAM" id="SSF48371">
    <property type="entry name" value="ARM repeat"/>
    <property type="match status" value="1"/>
</dbReference>
<dbReference type="Pfam" id="PF08216">
    <property type="entry name" value="CTNNBL"/>
    <property type="match status" value="1"/>
</dbReference>
<keyword evidence="5" id="KW-0539">Nucleus</keyword>
<reference evidence="8 9" key="1">
    <citation type="submission" date="2017-03" db="EMBL/GenBank/DDBJ databases">
        <title>Genomes of endolithic fungi from Antarctica.</title>
        <authorList>
            <person name="Coleine C."/>
            <person name="Masonjones S."/>
            <person name="Stajich J.E."/>
        </authorList>
    </citation>
    <scope>NUCLEOTIDE SEQUENCE [LARGE SCALE GENOMIC DNA]</scope>
    <source>
        <strain evidence="8 9">CCFEE 5187</strain>
    </source>
</reference>
<dbReference type="GO" id="GO:0005681">
    <property type="term" value="C:spliceosomal complex"/>
    <property type="evidence" value="ECO:0007669"/>
    <property type="project" value="TreeGrafter"/>
</dbReference>
<evidence type="ECO:0000256" key="3">
    <source>
        <dbReference type="ARBA" id="ARBA00022737"/>
    </source>
</evidence>